<comment type="caution">
    <text evidence="1">The sequence shown here is derived from an EMBL/GenBank/DDBJ whole genome shotgun (WGS) entry which is preliminary data.</text>
</comment>
<proteinExistence type="predicted"/>
<dbReference type="OrthoDB" id="3031802at2759"/>
<reference evidence="1" key="1">
    <citation type="submission" date="2020-11" db="EMBL/GenBank/DDBJ databases">
        <authorList>
            <consortium name="DOE Joint Genome Institute"/>
            <person name="Ahrendt S."/>
            <person name="Riley R."/>
            <person name="Andreopoulos W."/>
            <person name="Labutti K."/>
            <person name="Pangilinan J."/>
            <person name="Ruiz-Duenas F.J."/>
            <person name="Barrasa J.M."/>
            <person name="Sanchez-Garcia M."/>
            <person name="Camarero S."/>
            <person name="Miyauchi S."/>
            <person name="Serrano A."/>
            <person name="Linde D."/>
            <person name="Babiker R."/>
            <person name="Drula E."/>
            <person name="Ayuso-Fernandez I."/>
            <person name="Pacheco R."/>
            <person name="Padilla G."/>
            <person name="Ferreira P."/>
            <person name="Barriuso J."/>
            <person name="Kellner H."/>
            <person name="Castanera R."/>
            <person name="Alfaro M."/>
            <person name="Ramirez L."/>
            <person name="Pisabarro A.G."/>
            <person name="Kuo A."/>
            <person name="Tritt A."/>
            <person name="Lipzen A."/>
            <person name="He G."/>
            <person name="Yan M."/>
            <person name="Ng V."/>
            <person name="Cullen D."/>
            <person name="Martin F."/>
            <person name="Rosso M.-N."/>
            <person name="Henrissat B."/>
            <person name="Hibbett D."/>
            <person name="Martinez A.T."/>
            <person name="Grigoriev I.V."/>
        </authorList>
    </citation>
    <scope>NUCLEOTIDE SEQUENCE</scope>
    <source>
        <strain evidence="1">ATCC 90797</strain>
    </source>
</reference>
<dbReference type="Proteomes" id="UP000807025">
    <property type="component" value="Unassembled WGS sequence"/>
</dbReference>
<dbReference type="AlphaFoldDB" id="A0A9P5ZYE5"/>
<name>A0A9P5ZYE5_PLEER</name>
<accession>A0A9P5ZYE5</accession>
<evidence type="ECO:0000313" key="2">
    <source>
        <dbReference type="Proteomes" id="UP000807025"/>
    </source>
</evidence>
<organism evidence="1 2">
    <name type="scientific">Pleurotus eryngii</name>
    <name type="common">Boletus of the steppes</name>
    <dbReference type="NCBI Taxonomy" id="5323"/>
    <lineage>
        <taxon>Eukaryota</taxon>
        <taxon>Fungi</taxon>
        <taxon>Dikarya</taxon>
        <taxon>Basidiomycota</taxon>
        <taxon>Agaricomycotina</taxon>
        <taxon>Agaricomycetes</taxon>
        <taxon>Agaricomycetidae</taxon>
        <taxon>Agaricales</taxon>
        <taxon>Pleurotineae</taxon>
        <taxon>Pleurotaceae</taxon>
        <taxon>Pleurotus</taxon>
    </lineage>
</organism>
<sequence>METHAFDFDLMLSCIHLDHRDIAASTTDWRPVITLKEDRKQRREEWEARGGGVPHDHQYIVAYEVEEQEYSYLRTFLSCFIA</sequence>
<keyword evidence="2" id="KW-1185">Reference proteome</keyword>
<protein>
    <submittedName>
        <fullName evidence="1">Uncharacterized protein</fullName>
    </submittedName>
</protein>
<dbReference type="EMBL" id="MU154553">
    <property type="protein sequence ID" value="KAF9496310.1"/>
    <property type="molecule type" value="Genomic_DNA"/>
</dbReference>
<gene>
    <name evidence="1" type="ORF">BDN71DRAFT_1505822</name>
</gene>
<evidence type="ECO:0000313" key="1">
    <source>
        <dbReference type="EMBL" id="KAF9496310.1"/>
    </source>
</evidence>